<dbReference type="EMBL" id="JBBAXC010000026">
    <property type="protein sequence ID" value="MEI5909409.1"/>
    <property type="molecule type" value="Genomic_DNA"/>
</dbReference>
<evidence type="ECO:0000313" key="3">
    <source>
        <dbReference type="Proteomes" id="UP001312865"/>
    </source>
</evidence>
<protein>
    <submittedName>
        <fullName evidence="2">DUF4355 domain-containing protein</fullName>
    </submittedName>
</protein>
<evidence type="ECO:0000313" key="2">
    <source>
        <dbReference type="EMBL" id="MEI5909409.1"/>
    </source>
</evidence>
<reference evidence="2 3" key="1">
    <citation type="journal article" date="2018" name="J. Microbiol.">
        <title>Bacillus spongiae sp. nov., isolated from sponge of Jeju Island.</title>
        <authorList>
            <person name="Lee G.E."/>
            <person name="Im W.T."/>
            <person name="Park J.S."/>
        </authorList>
    </citation>
    <scope>NUCLEOTIDE SEQUENCE [LARGE SCALE GENOMIC DNA]</scope>
    <source>
        <strain evidence="2 3">135PIL107-10</strain>
    </source>
</reference>
<organism evidence="2 3">
    <name type="scientific">Bacillus spongiae</name>
    <dbReference type="NCBI Taxonomy" id="2683610"/>
    <lineage>
        <taxon>Bacteria</taxon>
        <taxon>Bacillati</taxon>
        <taxon>Bacillota</taxon>
        <taxon>Bacilli</taxon>
        <taxon>Bacillales</taxon>
        <taxon>Bacillaceae</taxon>
        <taxon>Bacillus</taxon>
    </lineage>
</organism>
<evidence type="ECO:0000256" key="1">
    <source>
        <dbReference type="SAM" id="Coils"/>
    </source>
</evidence>
<dbReference type="RefSeq" id="WP_336588853.1">
    <property type="nucleotide sequence ID" value="NZ_JBBAXC010000026.1"/>
</dbReference>
<sequence length="144" mass="16657">MNLEEVKKFLEENKGKADVKSILIGYLQGDLTVEEAQKMVSESTTLKSLVDSEKDKHFAKSLDTWKSNNLQGEIDKEIKKRFPEKDEKDVELEKIKAQLEKMESEKKREELRNEAIKVANEKKLPLDLVDFMLGENQETTNTNL</sequence>
<dbReference type="Proteomes" id="UP001312865">
    <property type="component" value="Unassembled WGS sequence"/>
</dbReference>
<accession>A0ABU8HJX6</accession>
<name>A0ABU8HJX6_9BACI</name>
<keyword evidence="1" id="KW-0175">Coiled coil</keyword>
<dbReference type="Pfam" id="PF14265">
    <property type="entry name" value="DUF4355"/>
    <property type="match status" value="1"/>
</dbReference>
<feature type="coiled-coil region" evidence="1">
    <location>
        <begin position="85"/>
        <end position="121"/>
    </location>
</feature>
<proteinExistence type="predicted"/>
<dbReference type="InterPro" id="IPR025580">
    <property type="entry name" value="Gp46"/>
</dbReference>
<gene>
    <name evidence="2" type="ORF">WAK64_20485</name>
</gene>
<feature type="non-terminal residue" evidence="2">
    <location>
        <position position="144"/>
    </location>
</feature>
<comment type="caution">
    <text evidence="2">The sequence shown here is derived from an EMBL/GenBank/DDBJ whole genome shotgun (WGS) entry which is preliminary data.</text>
</comment>
<keyword evidence="3" id="KW-1185">Reference proteome</keyword>